<gene>
    <name evidence="2" type="ordered locus">Spico_0818</name>
</gene>
<protein>
    <submittedName>
        <fullName evidence="2">Phage uncharacterized protein</fullName>
    </submittedName>
</protein>
<keyword evidence="3" id="KW-1185">Reference proteome</keyword>
<reference evidence="2 3" key="2">
    <citation type="journal article" date="2012" name="Stand. Genomic Sci.">
        <title>Complete genome sequence of the termite hindgut bacterium Spirochaeta coccoides type strain (SPN1(T)), reclassification in the genus Sphaerochaeta as Sphaerochaeta coccoides comb. nov. and emendations of the family Spirochaetaceae and the genus Sphaerochaeta.</title>
        <authorList>
            <person name="Abt B."/>
            <person name="Han C."/>
            <person name="Scheuner C."/>
            <person name="Lu M."/>
            <person name="Lapidus A."/>
            <person name="Nolan M."/>
            <person name="Lucas S."/>
            <person name="Hammon N."/>
            <person name="Deshpande S."/>
            <person name="Cheng J.F."/>
            <person name="Tapia R."/>
            <person name="Goodwin L.A."/>
            <person name="Pitluck S."/>
            <person name="Liolios K."/>
            <person name="Pagani I."/>
            <person name="Ivanova N."/>
            <person name="Mavromatis K."/>
            <person name="Mikhailova N."/>
            <person name="Huntemann M."/>
            <person name="Pati A."/>
            <person name="Chen A."/>
            <person name="Palaniappan K."/>
            <person name="Land M."/>
            <person name="Hauser L."/>
            <person name="Brambilla E.M."/>
            <person name="Rohde M."/>
            <person name="Spring S."/>
            <person name="Gronow S."/>
            <person name="Goker M."/>
            <person name="Woyke T."/>
            <person name="Bristow J."/>
            <person name="Eisen J.A."/>
            <person name="Markowitz V."/>
            <person name="Hugenholtz P."/>
            <person name="Kyrpides N.C."/>
            <person name="Klenk H.P."/>
            <person name="Detter J.C."/>
        </authorList>
    </citation>
    <scope>NUCLEOTIDE SEQUENCE [LARGE SCALE GENOMIC DNA]</scope>
    <source>
        <strain evidence="3">ATCC BAA-1237 / DSM 17374 / SPN1</strain>
    </source>
</reference>
<accession>F4GHE3</accession>
<dbReference type="Gene3D" id="3.30.420.240">
    <property type="match status" value="1"/>
</dbReference>
<dbReference type="InterPro" id="IPR027417">
    <property type="entry name" value="P-loop_NTPase"/>
</dbReference>
<keyword evidence="1" id="KW-0812">Transmembrane</keyword>
<dbReference type="EMBL" id="CP002659">
    <property type="protein sequence ID" value="AEC02042.1"/>
    <property type="molecule type" value="Genomic_DNA"/>
</dbReference>
<proteinExistence type="predicted"/>
<dbReference type="HOGENOM" id="CLU_029599_0_0_12"/>
<dbReference type="Proteomes" id="UP000007939">
    <property type="component" value="Chromosome"/>
</dbReference>
<dbReference type="STRING" id="760011.Spico_0818"/>
<organism evidence="2 3">
    <name type="scientific">Parasphaerochaeta coccoides (strain ATCC BAA-1237 / DSM 17374 / SPN1)</name>
    <name type="common">Sphaerochaeta coccoides</name>
    <dbReference type="NCBI Taxonomy" id="760011"/>
    <lineage>
        <taxon>Bacteria</taxon>
        <taxon>Pseudomonadati</taxon>
        <taxon>Spirochaetota</taxon>
        <taxon>Spirochaetia</taxon>
        <taxon>Spirochaetales</taxon>
        <taxon>Sphaerochaetaceae</taxon>
        <taxon>Parasphaerochaeta</taxon>
    </lineage>
</organism>
<dbReference type="RefSeq" id="WP_013739438.1">
    <property type="nucleotide sequence ID" value="NC_015436.1"/>
</dbReference>
<keyword evidence="1" id="KW-1133">Transmembrane helix</keyword>
<evidence type="ECO:0000256" key="1">
    <source>
        <dbReference type="SAM" id="Phobius"/>
    </source>
</evidence>
<reference evidence="3" key="1">
    <citation type="submission" date="2011-04" db="EMBL/GenBank/DDBJ databases">
        <title>The complete genome of Spirochaeta coccoides DSM 17374.</title>
        <authorList>
            <person name="Lucas S."/>
            <person name="Copeland A."/>
            <person name="Lapidus A."/>
            <person name="Bruce D."/>
            <person name="Goodwin L."/>
            <person name="Pitluck S."/>
            <person name="Peters L."/>
            <person name="Kyrpides N."/>
            <person name="Mavromatis K."/>
            <person name="Pagani I."/>
            <person name="Ivanova N."/>
            <person name="Ovchinnikova G."/>
            <person name="Lu M."/>
            <person name="Detter J.C."/>
            <person name="Tapia R."/>
            <person name="Han C."/>
            <person name="Land M."/>
            <person name="Hauser L."/>
            <person name="Markowitz V."/>
            <person name="Cheng J.-F."/>
            <person name="Hugenholtz P."/>
            <person name="Woyke T."/>
            <person name="Wu D."/>
            <person name="Spring S."/>
            <person name="Schroeder M."/>
            <person name="Brambilla E."/>
            <person name="Klenk H.-P."/>
            <person name="Eisen J.A."/>
        </authorList>
    </citation>
    <scope>NUCLEOTIDE SEQUENCE [LARGE SCALE GENOMIC DNA]</scope>
    <source>
        <strain evidence="3">ATCC BAA-1237 / DSM 17374 / SPN1</strain>
    </source>
</reference>
<dbReference type="KEGG" id="scc:Spico_0818"/>
<name>F4GHE3_PARC1</name>
<dbReference type="Gene3D" id="3.40.50.300">
    <property type="entry name" value="P-loop containing nucleotide triphosphate hydrolases"/>
    <property type="match status" value="1"/>
</dbReference>
<evidence type="ECO:0000313" key="2">
    <source>
        <dbReference type="EMBL" id="AEC02042.1"/>
    </source>
</evidence>
<keyword evidence="1" id="KW-0472">Membrane</keyword>
<dbReference type="AlphaFoldDB" id="F4GHE3"/>
<sequence>MSAEDMKAQDYSILFKMLDMDRTKAMSVASSQNEVRSRHEKFRTDIGGFMKYYFPHYIRLEPPSWQRLLFSIFENTQFDKRGRPYWIVTEKQARQLSAVHRKEFSHIPHQVDILRGLALCAPREQGKSTVFARLLILWGLIYGYFRFVVLIRSNDALAGQFLDDTMVEFEDNQRLLADYGNQRGSVWKSGQYLLKNGAALVSIGRGAGVRGLVSREKRPDVIILDDITTDQDKNNVATLHKIYDWISSAVFGLSKNAVIFTLNTIYNGEDPQSTILKKIVAQELPGWVGVRFSAEIEDGKKALWPEYWPLAALRKKRMEVGSKTYNIEYLSITTDDGTKIFKAEQMLYVPGTEISIPDYEIAFGVDPNAEGSDDAAIGVLGRHRQTGGFVTFELWYKDYGTINQLVDEMVRLWRVYAPRIIGFENVGFQNVYMKLLQEILMPQHLNLPLIGVEARMSKEAGATMIQPFMENGSWRHHMKLKDSLSMQRVLQFPTKGVNDGTVDALKLAYLALTRGTGQPTGQAGRRRPSALPGLIGRYMNG</sequence>
<dbReference type="eggNOG" id="COG5362">
    <property type="taxonomic scope" value="Bacteria"/>
</dbReference>
<dbReference type="OrthoDB" id="378710at2"/>
<evidence type="ECO:0000313" key="3">
    <source>
        <dbReference type="Proteomes" id="UP000007939"/>
    </source>
</evidence>
<feature type="transmembrane region" description="Helical" evidence="1">
    <location>
        <begin position="130"/>
        <end position="151"/>
    </location>
</feature>